<evidence type="ECO:0000313" key="3">
    <source>
        <dbReference type="Proteomes" id="UP000250235"/>
    </source>
</evidence>
<proteinExistence type="predicted"/>
<dbReference type="GO" id="GO:0062064">
    <property type="term" value="F:box C/D methylation guide snoRNP complex binding"/>
    <property type="evidence" value="ECO:0007669"/>
    <property type="project" value="TreeGrafter"/>
</dbReference>
<feature type="compositionally biased region" description="Basic residues" evidence="1">
    <location>
        <begin position="167"/>
        <end position="181"/>
    </location>
</feature>
<feature type="region of interest" description="Disordered" evidence="1">
    <location>
        <begin position="130"/>
        <end position="187"/>
    </location>
</feature>
<dbReference type="Proteomes" id="UP000250235">
    <property type="component" value="Unassembled WGS sequence"/>
</dbReference>
<protein>
    <submittedName>
        <fullName evidence="2">Uncharacterized protein</fullName>
    </submittedName>
</protein>
<evidence type="ECO:0000313" key="2">
    <source>
        <dbReference type="EMBL" id="KZV31788.1"/>
    </source>
</evidence>
<dbReference type="Pfam" id="PF15370">
    <property type="entry name" value="NOPCHAP1"/>
    <property type="match status" value="1"/>
</dbReference>
<dbReference type="GO" id="GO:0000492">
    <property type="term" value="P:box C/D snoRNP assembly"/>
    <property type="evidence" value="ECO:0007669"/>
    <property type="project" value="InterPro"/>
</dbReference>
<sequence>MGSSSKVLMELEGKDKSSTASYLGSKLFFTAKTSVNVHSDSVGEKPSIVPVPKSQVLGKVKDFLGVISESNKNLLRDAKGNSDDRDIEVLTGKESHIIELDLMLGIADLHTPEAVAAAEAVMAGYQSVISAGASSSSESEDEENNDGNDDSTDENGNTSSRSNGKGFSRKLSKSQRSRKRSKIVELC</sequence>
<dbReference type="PANTHER" id="PTHR28674:SF1">
    <property type="entry name" value="NOP PROTEIN CHAPERONE 1"/>
    <property type="match status" value="1"/>
</dbReference>
<gene>
    <name evidence="2" type="ORF">F511_35970</name>
</gene>
<dbReference type="InterPro" id="IPR027921">
    <property type="entry name" value="NOPCHAP1"/>
</dbReference>
<feature type="compositionally biased region" description="Acidic residues" evidence="1">
    <location>
        <begin position="138"/>
        <end position="153"/>
    </location>
</feature>
<keyword evidence="3" id="KW-1185">Reference proteome</keyword>
<reference evidence="2 3" key="1">
    <citation type="journal article" date="2015" name="Proc. Natl. Acad. Sci. U.S.A.">
        <title>The resurrection genome of Boea hygrometrica: A blueprint for survival of dehydration.</title>
        <authorList>
            <person name="Xiao L."/>
            <person name="Yang G."/>
            <person name="Zhang L."/>
            <person name="Yang X."/>
            <person name="Zhao S."/>
            <person name="Ji Z."/>
            <person name="Zhou Q."/>
            <person name="Hu M."/>
            <person name="Wang Y."/>
            <person name="Chen M."/>
            <person name="Xu Y."/>
            <person name="Jin H."/>
            <person name="Xiao X."/>
            <person name="Hu G."/>
            <person name="Bao F."/>
            <person name="Hu Y."/>
            <person name="Wan P."/>
            <person name="Li L."/>
            <person name="Deng X."/>
            <person name="Kuang T."/>
            <person name="Xiang C."/>
            <person name="Zhu J.K."/>
            <person name="Oliver M.J."/>
            <person name="He Y."/>
        </authorList>
    </citation>
    <scope>NUCLEOTIDE SEQUENCE [LARGE SCALE GENOMIC DNA]</scope>
    <source>
        <strain evidence="3">cv. XS01</strain>
    </source>
</reference>
<name>A0A2Z7BI34_9LAMI</name>
<dbReference type="EMBL" id="KV007455">
    <property type="protein sequence ID" value="KZV31788.1"/>
    <property type="molecule type" value="Genomic_DNA"/>
</dbReference>
<dbReference type="AlphaFoldDB" id="A0A2Z7BI34"/>
<dbReference type="OrthoDB" id="1112980at2759"/>
<organism evidence="2 3">
    <name type="scientific">Dorcoceras hygrometricum</name>
    <dbReference type="NCBI Taxonomy" id="472368"/>
    <lineage>
        <taxon>Eukaryota</taxon>
        <taxon>Viridiplantae</taxon>
        <taxon>Streptophyta</taxon>
        <taxon>Embryophyta</taxon>
        <taxon>Tracheophyta</taxon>
        <taxon>Spermatophyta</taxon>
        <taxon>Magnoliopsida</taxon>
        <taxon>eudicotyledons</taxon>
        <taxon>Gunneridae</taxon>
        <taxon>Pentapetalae</taxon>
        <taxon>asterids</taxon>
        <taxon>lamiids</taxon>
        <taxon>Lamiales</taxon>
        <taxon>Gesneriaceae</taxon>
        <taxon>Didymocarpoideae</taxon>
        <taxon>Trichosporeae</taxon>
        <taxon>Loxocarpinae</taxon>
        <taxon>Dorcoceras</taxon>
    </lineage>
</organism>
<dbReference type="PANTHER" id="PTHR28674">
    <property type="entry name" value="SIMILAR TO DNA SEGMENT, CHR 10, WAYNE STATE UNIVERSITY 102,-EXPRESSED"/>
    <property type="match status" value="1"/>
</dbReference>
<evidence type="ECO:0000256" key="1">
    <source>
        <dbReference type="SAM" id="MobiDB-lite"/>
    </source>
</evidence>
<accession>A0A2Z7BI34</accession>